<name>A0ABP1G7Y3_9CHLO</name>
<gene>
    <name evidence="1" type="primary">g11444</name>
    <name evidence="1" type="ORF">VP750_LOCUS10241</name>
</gene>
<accession>A0ABP1G7Y3</accession>
<dbReference type="EMBL" id="CAXHTA020000018">
    <property type="protein sequence ID" value="CAL5228335.1"/>
    <property type="molecule type" value="Genomic_DNA"/>
</dbReference>
<evidence type="ECO:0000313" key="2">
    <source>
        <dbReference type="Proteomes" id="UP001497392"/>
    </source>
</evidence>
<keyword evidence="2" id="KW-1185">Reference proteome</keyword>
<dbReference type="Proteomes" id="UP001497392">
    <property type="component" value="Unassembled WGS sequence"/>
</dbReference>
<comment type="caution">
    <text evidence="1">The sequence shown here is derived from an EMBL/GenBank/DDBJ whole genome shotgun (WGS) entry which is preliminary data.</text>
</comment>
<evidence type="ECO:0000313" key="1">
    <source>
        <dbReference type="EMBL" id="CAL5228335.1"/>
    </source>
</evidence>
<sequence length="158" mass="17339">MCEGHQFGVAETVYADVGAVRAALLNVQNFDQFTSVAHSLQALSENEFSGMGRPLFLRELVSVRLVQGSSVQGSSQDADSIILVLDDGFNLVQYAFKLRSSGSRQTLVECQVDCWNKQGTSWVGPSERLAKMMMKHESKLGLRLKGYVEAGQPSVYVC</sequence>
<organism evidence="1 2">
    <name type="scientific">Coccomyxa viridis</name>
    <dbReference type="NCBI Taxonomy" id="1274662"/>
    <lineage>
        <taxon>Eukaryota</taxon>
        <taxon>Viridiplantae</taxon>
        <taxon>Chlorophyta</taxon>
        <taxon>core chlorophytes</taxon>
        <taxon>Trebouxiophyceae</taxon>
        <taxon>Trebouxiophyceae incertae sedis</taxon>
        <taxon>Coccomyxaceae</taxon>
        <taxon>Coccomyxa</taxon>
    </lineage>
</organism>
<proteinExistence type="predicted"/>
<protein>
    <submittedName>
        <fullName evidence="1">G11444 protein</fullName>
    </submittedName>
</protein>
<reference evidence="1 2" key="1">
    <citation type="submission" date="2024-06" db="EMBL/GenBank/DDBJ databases">
        <authorList>
            <person name="Kraege A."/>
            <person name="Thomma B."/>
        </authorList>
    </citation>
    <scope>NUCLEOTIDE SEQUENCE [LARGE SCALE GENOMIC DNA]</scope>
</reference>